<gene>
    <name evidence="3" type="ORF">IV203_015961</name>
    <name evidence="4" type="ORF">IV203_030623</name>
</gene>
<feature type="region of interest" description="Disordered" evidence="1">
    <location>
        <begin position="197"/>
        <end position="256"/>
    </location>
</feature>
<evidence type="ECO:0000313" key="4">
    <source>
        <dbReference type="EMBL" id="KAG7367880.1"/>
    </source>
</evidence>
<evidence type="ECO:0000256" key="2">
    <source>
        <dbReference type="SAM" id="SignalP"/>
    </source>
</evidence>
<reference evidence="3" key="2">
    <citation type="submission" date="2021-04" db="EMBL/GenBank/DDBJ databases">
        <authorList>
            <person name="Podell S."/>
        </authorList>
    </citation>
    <scope>NUCLEOTIDE SEQUENCE</scope>
    <source>
        <strain evidence="3">Hildebrandi</strain>
    </source>
</reference>
<dbReference type="EMBL" id="JAGRRH010000006">
    <property type="protein sequence ID" value="KAG7367880.1"/>
    <property type="molecule type" value="Genomic_DNA"/>
</dbReference>
<feature type="chain" id="PRO_5039882931" evidence="2">
    <location>
        <begin position="20"/>
        <end position="293"/>
    </location>
</feature>
<dbReference type="Proteomes" id="UP000693970">
    <property type="component" value="Unassembled WGS sequence"/>
</dbReference>
<reference evidence="3" key="1">
    <citation type="journal article" date="2021" name="Sci. Rep.">
        <title>Diploid genomic architecture of Nitzschia inconspicua, an elite biomass production diatom.</title>
        <authorList>
            <person name="Oliver A."/>
            <person name="Podell S."/>
            <person name="Pinowska A."/>
            <person name="Traller J.C."/>
            <person name="Smith S.R."/>
            <person name="McClure R."/>
            <person name="Beliaev A."/>
            <person name="Bohutskyi P."/>
            <person name="Hill E.A."/>
            <person name="Rabines A."/>
            <person name="Zheng H."/>
            <person name="Allen L.Z."/>
            <person name="Kuo A."/>
            <person name="Grigoriev I.V."/>
            <person name="Allen A.E."/>
            <person name="Hazlebeck D."/>
            <person name="Allen E.E."/>
        </authorList>
    </citation>
    <scope>NUCLEOTIDE SEQUENCE</scope>
    <source>
        <strain evidence="3">Hildebrandi</strain>
    </source>
</reference>
<dbReference type="EMBL" id="JAGRRH010000020">
    <property type="protein sequence ID" value="KAG7347256.1"/>
    <property type="molecule type" value="Genomic_DNA"/>
</dbReference>
<accession>A0A9K3KPV8</accession>
<organism evidence="3 5">
    <name type="scientific">Nitzschia inconspicua</name>
    <dbReference type="NCBI Taxonomy" id="303405"/>
    <lineage>
        <taxon>Eukaryota</taxon>
        <taxon>Sar</taxon>
        <taxon>Stramenopiles</taxon>
        <taxon>Ochrophyta</taxon>
        <taxon>Bacillariophyta</taxon>
        <taxon>Bacillariophyceae</taxon>
        <taxon>Bacillariophycidae</taxon>
        <taxon>Bacillariales</taxon>
        <taxon>Bacillariaceae</taxon>
        <taxon>Nitzschia</taxon>
    </lineage>
</organism>
<evidence type="ECO:0000313" key="5">
    <source>
        <dbReference type="Proteomes" id="UP000693970"/>
    </source>
</evidence>
<sequence>MTFSFSLYAFFSWSVLVMALPPAAIQTLVDEQVAATHRSFLAASIQSRYRMLRRRHLQDASTDCLASYQALYEDPILLAEAETWLAVLEERSVAPDLSLCDITESSGICDYSDEVPGTQDLLDACTGAGGIPQSLEIDILCRLTLDGQPLNLTLDFPTIWECFPPNCEEELAAIFTSELDGLEVDLETAFSELGSAGSCEVVTDGSEDTPTPVESITSPPSTTAAAPVGGSDTSPPLAATPAPVGSDTSPPPAATSAINESFVSSAACPGAIMTRETLLSTLLVFVCGALVAM</sequence>
<evidence type="ECO:0000256" key="1">
    <source>
        <dbReference type="SAM" id="MobiDB-lite"/>
    </source>
</evidence>
<name>A0A9K3KPV8_9STRA</name>
<keyword evidence="2" id="KW-0732">Signal</keyword>
<protein>
    <submittedName>
        <fullName evidence="3">Uncharacterized protein</fullName>
    </submittedName>
</protein>
<dbReference type="AlphaFoldDB" id="A0A9K3KPV8"/>
<proteinExistence type="predicted"/>
<keyword evidence="5" id="KW-1185">Reference proteome</keyword>
<evidence type="ECO:0000313" key="3">
    <source>
        <dbReference type="EMBL" id="KAG7347256.1"/>
    </source>
</evidence>
<comment type="caution">
    <text evidence="3">The sequence shown here is derived from an EMBL/GenBank/DDBJ whole genome shotgun (WGS) entry which is preliminary data.</text>
</comment>
<feature type="signal peptide" evidence="2">
    <location>
        <begin position="1"/>
        <end position="19"/>
    </location>
</feature>
<feature type="compositionally biased region" description="Polar residues" evidence="1">
    <location>
        <begin position="208"/>
        <end position="224"/>
    </location>
</feature>